<dbReference type="PANTHER" id="PTHR43003:SF5">
    <property type="entry name" value="DNA-3-METHYLADENINE GLYCOSYLASE"/>
    <property type="match status" value="1"/>
</dbReference>
<evidence type="ECO:0000256" key="1">
    <source>
        <dbReference type="ARBA" id="ARBA00000086"/>
    </source>
</evidence>
<dbReference type="EMBL" id="JTJC03000002">
    <property type="protein sequence ID" value="NHC35025.1"/>
    <property type="molecule type" value="Genomic_DNA"/>
</dbReference>
<name>A0A9X5I4I6_9CYAN</name>
<keyword evidence="5" id="KW-0234">DNA repair</keyword>
<keyword evidence="4" id="KW-0227">DNA damage</keyword>
<proteinExistence type="inferred from homology"/>
<evidence type="ECO:0000256" key="3">
    <source>
        <dbReference type="ARBA" id="ARBA00012000"/>
    </source>
</evidence>
<organism evidence="7 8">
    <name type="scientific">Scytonema millei VB511283</name>
    <dbReference type="NCBI Taxonomy" id="1245923"/>
    <lineage>
        <taxon>Bacteria</taxon>
        <taxon>Bacillati</taxon>
        <taxon>Cyanobacteriota</taxon>
        <taxon>Cyanophyceae</taxon>
        <taxon>Nostocales</taxon>
        <taxon>Scytonemataceae</taxon>
        <taxon>Scytonema</taxon>
    </lineage>
</organism>
<dbReference type="Pfam" id="PF00730">
    <property type="entry name" value="HhH-GPD"/>
    <property type="match status" value="1"/>
</dbReference>
<comment type="similarity">
    <text evidence="2">Belongs to the alkylbase DNA glycosidase AlkA family.</text>
</comment>
<dbReference type="EC" id="3.2.2.21" evidence="3"/>
<dbReference type="GO" id="GO:0006307">
    <property type="term" value="P:DNA alkylation repair"/>
    <property type="evidence" value="ECO:0007669"/>
    <property type="project" value="TreeGrafter"/>
</dbReference>
<dbReference type="InterPro" id="IPR051912">
    <property type="entry name" value="Alkylbase_DNA_Glycosylase/TA"/>
</dbReference>
<dbReference type="Gene3D" id="1.10.340.30">
    <property type="entry name" value="Hypothetical protein, domain 2"/>
    <property type="match status" value="1"/>
</dbReference>
<reference evidence="7 8" key="1">
    <citation type="journal article" date="2015" name="Genome Announc.">
        <title>Draft Genome Sequence of the Terrestrial Cyanobacterium Scytonema millei VB511283, Isolated from Eastern India.</title>
        <authorList>
            <person name="Sen D."/>
            <person name="Chandrababunaidu M.M."/>
            <person name="Singh D."/>
            <person name="Sanghi N."/>
            <person name="Ghorai A."/>
            <person name="Mishra G.P."/>
            <person name="Madduluri M."/>
            <person name="Adhikary S.P."/>
            <person name="Tripathy S."/>
        </authorList>
    </citation>
    <scope>NUCLEOTIDE SEQUENCE [LARGE SCALE GENOMIC DNA]</scope>
    <source>
        <strain evidence="7 8">VB511283</strain>
    </source>
</reference>
<dbReference type="SMART" id="SM00478">
    <property type="entry name" value="ENDO3c"/>
    <property type="match status" value="1"/>
</dbReference>
<dbReference type="OrthoDB" id="9785929at2"/>
<dbReference type="SUPFAM" id="SSF48150">
    <property type="entry name" value="DNA-glycosylase"/>
    <property type="match status" value="1"/>
</dbReference>
<dbReference type="GO" id="GO:0032131">
    <property type="term" value="F:alkylated DNA binding"/>
    <property type="evidence" value="ECO:0007669"/>
    <property type="project" value="TreeGrafter"/>
</dbReference>
<evidence type="ECO:0000256" key="4">
    <source>
        <dbReference type="ARBA" id="ARBA00022763"/>
    </source>
</evidence>
<dbReference type="FunFam" id="1.10.340.30:FF:000004">
    <property type="entry name" value="DNA-3-methyladenine glycosylase II"/>
    <property type="match status" value="1"/>
</dbReference>
<dbReference type="GO" id="GO:0005737">
    <property type="term" value="C:cytoplasm"/>
    <property type="evidence" value="ECO:0007669"/>
    <property type="project" value="TreeGrafter"/>
</dbReference>
<dbReference type="GO" id="GO:0006285">
    <property type="term" value="P:base-excision repair, AP site formation"/>
    <property type="evidence" value="ECO:0007669"/>
    <property type="project" value="TreeGrafter"/>
</dbReference>
<dbReference type="Gene3D" id="1.10.1670.40">
    <property type="match status" value="1"/>
</dbReference>
<evidence type="ECO:0000313" key="7">
    <source>
        <dbReference type="EMBL" id="NHC35025.1"/>
    </source>
</evidence>
<evidence type="ECO:0000256" key="5">
    <source>
        <dbReference type="ARBA" id="ARBA00023204"/>
    </source>
</evidence>
<dbReference type="CDD" id="cd00056">
    <property type="entry name" value="ENDO3c"/>
    <property type="match status" value="1"/>
</dbReference>
<comment type="catalytic activity">
    <reaction evidence="1">
        <text>Hydrolysis of alkylated DNA, releasing 3-methyladenine, 3-methylguanine, 7-methylguanine and 7-methyladenine.</text>
        <dbReference type="EC" id="3.2.2.21"/>
    </reaction>
</comment>
<dbReference type="AlphaFoldDB" id="A0A9X5I4I6"/>
<dbReference type="RefSeq" id="WP_052290159.1">
    <property type="nucleotide sequence ID" value="NZ_JTJC03000002.1"/>
</dbReference>
<protein>
    <recommendedName>
        <fullName evidence="3">DNA-3-methyladenine glycosylase II</fullName>
        <ecNumber evidence="3">3.2.2.21</ecNumber>
    </recommendedName>
</protein>
<evidence type="ECO:0000259" key="6">
    <source>
        <dbReference type="SMART" id="SM00478"/>
    </source>
</evidence>
<dbReference type="GO" id="GO:0008725">
    <property type="term" value="F:DNA-3-methyladenine glycosylase activity"/>
    <property type="evidence" value="ECO:0007669"/>
    <property type="project" value="TreeGrafter"/>
</dbReference>
<dbReference type="GO" id="GO:0043916">
    <property type="term" value="F:DNA-7-methylguanine glycosylase activity"/>
    <property type="evidence" value="ECO:0007669"/>
    <property type="project" value="TreeGrafter"/>
</dbReference>
<dbReference type="Proteomes" id="UP000031532">
    <property type="component" value="Unassembled WGS sequence"/>
</dbReference>
<dbReference type="InterPro" id="IPR003265">
    <property type="entry name" value="HhH-GPD_domain"/>
</dbReference>
<keyword evidence="8" id="KW-1185">Reference proteome</keyword>
<comment type="caution">
    <text evidence="7">The sequence shown here is derived from an EMBL/GenBank/DDBJ whole genome shotgun (WGS) entry which is preliminary data.</text>
</comment>
<evidence type="ECO:0000256" key="2">
    <source>
        <dbReference type="ARBA" id="ARBA00010817"/>
    </source>
</evidence>
<dbReference type="InterPro" id="IPR011257">
    <property type="entry name" value="DNA_glycosylase"/>
</dbReference>
<dbReference type="GO" id="GO:0032993">
    <property type="term" value="C:protein-DNA complex"/>
    <property type="evidence" value="ECO:0007669"/>
    <property type="project" value="TreeGrafter"/>
</dbReference>
<sequence length="223" mass="24914">MDYSVAIAALTKSDPILATLIHQVGACQLNQVQQTGDLFFSLSKAIIHQQLSTKSATAIHQRFLKISPAQPPSALDILNTPDEVLRGVGISRPKIIYLKDLAAKAINGLPTIAELELMDDETIIQTLTQVKGIGRWTVQMLLIFRLHRWDVLPIDDLGIRAGVRKVYNLAELPHRKTVEQLGQMWKPYCTIASWYLWRSLEQLSVTSDQLSVTSDQLSVTSDQ</sequence>
<dbReference type="PANTHER" id="PTHR43003">
    <property type="entry name" value="DNA-3-METHYLADENINE GLYCOSYLASE"/>
    <property type="match status" value="1"/>
</dbReference>
<evidence type="ECO:0000313" key="8">
    <source>
        <dbReference type="Proteomes" id="UP000031532"/>
    </source>
</evidence>
<gene>
    <name evidence="7" type="ORF">QH73_0010200</name>
</gene>
<feature type="domain" description="HhH-GPD" evidence="6">
    <location>
        <begin position="47"/>
        <end position="201"/>
    </location>
</feature>
<accession>A0A9X5I4I6</accession>